<keyword evidence="3" id="KW-1185">Reference proteome</keyword>
<proteinExistence type="predicted"/>
<evidence type="ECO:0000256" key="1">
    <source>
        <dbReference type="SAM" id="Phobius"/>
    </source>
</evidence>
<reference evidence="2 3" key="1">
    <citation type="submission" date="2020-10" db="EMBL/GenBank/DDBJ databases">
        <title>Sequencing the genomes of 1000 actinobacteria strains.</title>
        <authorList>
            <person name="Klenk H.-P."/>
        </authorList>
    </citation>
    <scope>NUCLEOTIDE SEQUENCE [LARGE SCALE GENOMIC DNA]</scope>
    <source>
        <strain evidence="2 3">DSM 43748</strain>
    </source>
</reference>
<feature type="transmembrane region" description="Helical" evidence="1">
    <location>
        <begin position="71"/>
        <end position="92"/>
    </location>
</feature>
<keyword evidence="1" id="KW-0812">Transmembrane</keyword>
<keyword evidence="1" id="KW-1133">Transmembrane helix</keyword>
<comment type="caution">
    <text evidence="2">The sequence shown here is derived from an EMBL/GenBank/DDBJ whole genome shotgun (WGS) entry which is preliminary data.</text>
</comment>
<dbReference type="Proteomes" id="UP000661607">
    <property type="component" value="Unassembled WGS sequence"/>
</dbReference>
<organism evidence="2 3">
    <name type="scientific">Nonomuraea africana</name>
    <dbReference type="NCBI Taxonomy" id="46171"/>
    <lineage>
        <taxon>Bacteria</taxon>
        <taxon>Bacillati</taxon>
        <taxon>Actinomycetota</taxon>
        <taxon>Actinomycetes</taxon>
        <taxon>Streptosporangiales</taxon>
        <taxon>Streptosporangiaceae</taxon>
        <taxon>Nonomuraea</taxon>
    </lineage>
</organism>
<feature type="transmembrane region" description="Helical" evidence="1">
    <location>
        <begin position="45"/>
        <end position="64"/>
    </location>
</feature>
<protein>
    <recommendedName>
        <fullName evidence="4">DUF4267 domain-containing protein</fullName>
    </recommendedName>
</protein>
<accession>A0ABR9KSI0</accession>
<dbReference type="Pfam" id="PF14087">
    <property type="entry name" value="DUF4267"/>
    <property type="match status" value="1"/>
</dbReference>
<evidence type="ECO:0008006" key="4">
    <source>
        <dbReference type="Google" id="ProtNLM"/>
    </source>
</evidence>
<feature type="transmembrane region" description="Helical" evidence="1">
    <location>
        <begin position="7"/>
        <end position="25"/>
    </location>
</feature>
<gene>
    <name evidence="2" type="ORF">H4W81_007763</name>
</gene>
<keyword evidence="1" id="KW-0472">Membrane</keyword>
<name>A0ABR9KSI0_9ACTN</name>
<evidence type="ECO:0000313" key="3">
    <source>
        <dbReference type="Proteomes" id="UP000661607"/>
    </source>
</evidence>
<dbReference type="InterPro" id="IPR025363">
    <property type="entry name" value="DUF4267"/>
</dbReference>
<feature type="transmembrane region" description="Helical" evidence="1">
    <location>
        <begin position="98"/>
        <end position="119"/>
    </location>
</feature>
<sequence length="126" mass="13152">MTRLATALAVLGGLFITYIGVNYLLDPQAIAAGFGLPAVPSDNAFLHVKGVRDLASGLIVFTLLAARQRRALGWTMLAMSFIPFGDAAIVLGHDGTPAQAYLMHGGTAVLVALTGVLLLRTAHARP</sequence>
<dbReference type="RefSeq" id="WP_192779270.1">
    <property type="nucleotide sequence ID" value="NZ_BAAASY010000018.1"/>
</dbReference>
<dbReference type="EMBL" id="JADBEF010000001">
    <property type="protein sequence ID" value="MBE1564984.1"/>
    <property type="molecule type" value="Genomic_DNA"/>
</dbReference>
<evidence type="ECO:0000313" key="2">
    <source>
        <dbReference type="EMBL" id="MBE1564984.1"/>
    </source>
</evidence>